<dbReference type="AlphaFoldDB" id="A0A9W8MRH5"/>
<evidence type="ECO:0000256" key="4">
    <source>
        <dbReference type="ARBA" id="ARBA00022827"/>
    </source>
</evidence>
<reference evidence="7" key="1">
    <citation type="submission" date="2022-07" db="EMBL/GenBank/DDBJ databases">
        <title>Genome Sequence of Agrocybe chaxingu.</title>
        <authorList>
            <person name="Buettner E."/>
        </authorList>
    </citation>
    <scope>NUCLEOTIDE SEQUENCE</scope>
    <source>
        <strain evidence="7">MP-N11</strain>
    </source>
</reference>
<keyword evidence="5" id="KW-0560">Oxidoreductase</keyword>
<dbReference type="InterPro" id="IPR016166">
    <property type="entry name" value="FAD-bd_PCMH"/>
</dbReference>
<evidence type="ECO:0000259" key="6">
    <source>
        <dbReference type="PROSITE" id="PS51387"/>
    </source>
</evidence>
<keyword evidence="3" id="KW-0285">Flavoprotein</keyword>
<dbReference type="GO" id="GO:0016491">
    <property type="term" value="F:oxidoreductase activity"/>
    <property type="evidence" value="ECO:0007669"/>
    <property type="project" value="UniProtKB-KW"/>
</dbReference>
<dbReference type="InterPro" id="IPR006094">
    <property type="entry name" value="Oxid_FAD_bind_N"/>
</dbReference>
<dbReference type="InterPro" id="IPR050416">
    <property type="entry name" value="FAD-linked_Oxidoreductase"/>
</dbReference>
<evidence type="ECO:0000256" key="3">
    <source>
        <dbReference type="ARBA" id="ARBA00022630"/>
    </source>
</evidence>
<dbReference type="PROSITE" id="PS51387">
    <property type="entry name" value="FAD_PCMH"/>
    <property type="match status" value="1"/>
</dbReference>
<name>A0A9W8MRH5_9AGAR</name>
<organism evidence="7 8">
    <name type="scientific">Agrocybe chaxingu</name>
    <dbReference type="NCBI Taxonomy" id="84603"/>
    <lineage>
        <taxon>Eukaryota</taxon>
        <taxon>Fungi</taxon>
        <taxon>Dikarya</taxon>
        <taxon>Basidiomycota</taxon>
        <taxon>Agaricomycotina</taxon>
        <taxon>Agaricomycetes</taxon>
        <taxon>Agaricomycetidae</taxon>
        <taxon>Agaricales</taxon>
        <taxon>Agaricineae</taxon>
        <taxon>Strophariaceae</taxon>
        <taxon>Agrocybe</taxon>
    </lineage>
</organism>
<evidence type="ECO:0000256" key="2">
    <source>
        <dbReference type="ARBA" id="ARBA00005466"/>
    </source>
</evidence>
<evidence type="ECO:0000313" key="8">
    <source>
        <dbReference type="Proteomes" id="UP001148786"/>
    </source>
</evidence>
<protein>
    <recommendedName>
        <fullName evidence="6">FAD-binding PCMH-type domain-containing protein</fullName>
    </recommendedName>
</protein>
<accession>A0A9W8MRH5</accession>
<evidence type="ECO:0000313" key="7">
    <source>
        <dbReference type="EMBL" id="KAJ3488678.1"/>
    </source>
</evidence>
<proteinExistence type="inferred from homology"/>
<dbReference type="Proteomes" id="UP001148786">
    <property type="component" value="Unassembled WGS sequence"/>
</dbReference>
<keyword evidence="4" id="KW-0274">FAD</keyword>
<dbReference type="SUPFAM" id="SSF56176">
    <property type="entry name" value="FAD-binding/transporter-associated domain-like"/>
    <property type="match status" value="1"/>
</dbReference>
<dbReference type="EMBL" id="JANKHO010002797">
    <property type="protein sequence ID" value="KAJ3488678.1"/>
    <property type="molecule type" value="Genomic_DNA"/>
</dbReference>
<comment type="cofactor">
    <cofactor evidence="1">
        <name>FAD</name>
        <dbReference type="ChEBI" id="CHEBI:57692"/>
    </cofactor>
</comment>
<sequence>MASTQSKQEPLEVLFDCSSTPALESCQPVTFKMLQFIALLPTLLVLGASTTSATLVIRQSQTYACKCYAGESCYPNTSAWQALNTTVQGNLQVALPPAAPCFNSVAGIQTYDANRCQQVRSSFSNQQWTTDHPIANMWTYWTNDTCSLYSFNPSASCTRGYYGDYVILAKTREHIQAGVNFARDRNLRLVIRNTGHDFMGRSTGYGSLIINTHSFKSVSFTTQYTGPGSYRGGAVTVGAGIQVRELYRLANARSPPVVVVGGECPTVGLAGGYIQGGGHGPMSSFYGMGADNALSFEVVTASGEFVTANEVENPDLFWALKGGGPSTFGVVVSVTVKTFPEVRTSGVSLDISSTNSAIFWQGVAALHDLSNRWVENGIQWSART</sequence>
<dbReference type="InterPro" id="IPR036318">
    <property type="entry name" value="FAD-bd_PCMH-like_sf"/>
</dbReference>
<dbReference type="PANTHER" id="PTHR42973:SF39">
    <property type="entry name" value="FAD-BINDING PCMH-TYPE DOMAIN-CONTAINING PROTEIN"/>
    <property type="match status" value="1"/>
</dbReference>
<dbReference type="Gene3D" id="3.30.465.10">
    <property type="match status" value="1"/>
</dbReference>
<feature type="domain" description="FAD-binding PCMH-type" evidence="6">
    <location>
        <begin position="158"/>
        <end position="341"/>
    </location>
</feature>
<dbReference type="OrthoDB" id="9983560at2759"/>
<keyword evidence="8" id="KW-1185">Reference proteome</keyword>
<dbReference type="PANTHER" id="PTHR42973">
    <property type="entry name" value="BINDING OXIDOREDUCTASE, PUTATIVE (AFU_ORTHOLOGUE AFUA_1G17690)-RELATED"/>
    <property type="match status" value="1"/>
</dbReference>
<evidence type="ECO:0000256" key="5">
    <source>
        <dbReference type="ARBA" id="ARBA00023002"/>
    </source>
</evidence>
<comment type="caution">
    <text evidence="7">The sequence shown here is derived from an EMBL/GenBank/DDBJ whole genome shotgun (WGS) entry which is preliminary data.</text>
</comment>
<dbReference type="InterPro" id="IPR016169">
    <property type="entry name" value="FAD-bd_PCMH_sub2"/>
</dbReference>
<gene>
    <name evidence="7" type="ORF">NLJ89_g11589</name>
</gene>
<evidence type="ECO:0000256" key="1">
    <source>
        <dbReference type="ARBA" id="ARBA00001974"/>
    </source>
</evidence>
<dbReference type="Pfam" id="PF01565">
    <property type="entry name" value="FAD_binding_4"/>
    <property type="match status" value="1"/>
</dbReference>
<comment type="similarity">
    <text evidence="2">Belongs to the oxygen-dependent FAD-linked oxidoreductase family.</text>
</comment>
<dbReference type="GO" id="GO:0071949">
    <property type="term" value="F:FAD binding"/>
    <property type="evidence" value="ECO:0007669"/>
    <property type="project" value="InterPro"/>
</dbReference>